<evidence type="ECO:0000313" key="5">
    <source>
        <dbReference type="Proteomes" id="UP000661012"/>
    </source>
</evidence>
<keyword evidence="5" id="KW-1185">Reference proteome</keyword>
<dbReference type="AlphaFoldDB" id="A0A4V5UAS6"/>
<reference evidence="3 4" key="1">
    <citation type="journal article" date="2019" name="Sci. Rep.">
        <title>Differences in resource use lead to coexistence of seed-transmitted microbial populations.</title>
        <authorList>
            <person name="Torres-Cortes G."/>
            <person name="Garcia B.J."/>
            <person name="Compant S."/>
            <person name="Rezki S."/>
            <person name="Jones P."/>
            <person name="Preveaux A."/>
            <person name="Briand M."/>
            <person name="Roulet A."/>
            <person name="Bouchez O."/>
            <person name="Jacobson D."/>
            <person name="Barret M."/>
        </authorList>
    </citation>
    <scope>NUCLEOTIDE SEQUENCE [LARGE SCALE GENOMIC DNA]</scope>
    <source>
        <strain evidence="3 4">CFBP13511</strain>
    </source>
</reference>
<proteinExistence type="predicted"/>
<dbReference type="Proteomes" id="UP000306393">
    <property type="component" value="Unassembled WGS sequence"/>
</dbReference>
<dbReference type="EMBL" id="QGAC01000001">
    <property type="protein sequence ID" value="TKJ95217.1"/>
    <property type="molecule type" value="Genomic_DNA"/>
</dbReference>
<comment type="caution">
    <text evidence="3">The sequence shown here is derived from an EMBL/GenBank/DDBJ whole genome shotgun (WGS) entry which is preliminary data.</text>
</comment>
<dbReference type="Pfam" id="PF18931">
    <property type="entry name" value="DUF5680"/>
    <property type="match status" value="1"/>
</dbReference>
<evidence type="ECO:0000313" key="4">
    <source>
        <dbReference type="Proteomes" id="UP000306393"/>
    </source>
</evidence>
<evidence type="ECO:0000259" key="1">
    <source>
        <dbReference type="Pfam" id="PF18931"/>
    </source>
</evidence>
<accession>A0A4V5UAS6</accession>
<dbReference type="InterPro" id="IPR043735">
    <property type="entry name" value="DUF5680"/>
</dbReference>
<name>A0A4V5UAS6_9GAMM</name>
<reference evidence="2 5" key="2">
    <citation type="journal article" date="2020" name="FEMS Microbiol. Ecol.">
        <title>Temporal dynamics of bacterial communities during seed development and maturation.</title>
        <authorList>
            <person name="Chesneau G."/>
            <person name="Torres-Cortes G."/>
            <person name="Briand M."/>
            <person name="Darrasse A."/>
            <person name="Preveaux A."/>
            <person name="Marais C."/>
            <person name="Jacques M.A."/>
            <person name="Shade A."/>
            <person name="Barret M."/>
        </authorList>
    </citation>
    <scope>NUCLEOTIDE SEQUENCE [LARGE SCALE GENOMIC DNA]</scope>
    <source>
        <strain evidence="2 5">CFBP13732</strain>
    </source>
</reference>
<dbReference type="Proteomes" id="UP000661012">
    <property type="component" value="Unassembled WGS sequence"/>
</dbReference>
<dbReference type="OrthoDB" id="9812495at2"/>
<protein>
    <recommendedName>
        <fullName evidence="1">DUF5680 domain-containing protein</fullName>
    </recommendedName>
</protein>
<gene>
    <name evidence="3" type="ORF">EpCFBP13511_00320</name>
    <name evidence="2" type="ORF">IFT93_19530</name>
</gene>
<evidence type="ECO:0000313" key="2">
    <source>
        <dbReference type="EMBL" id="MBD8108580.1"/>
    </source>
</evidence>
<dbReference type="EMBL" id="JACYNN010000021">
    <property type="protein sequence ID" value="MBD8108580.1"/>
    <property type="molecule type" value="Genomic_DNA"/>
</dbReference>
<organism evidence="3 4">
    <name type="scientific">Erwinia persicina</name>
    <dbReference type="NCBI Taxonomy" id="55211"/>
    <lineage>
        <taxon>Bacteria</taxon>
        <taxon>Pseudomonadati</taxon>
        <taxon>Pseudomonadota</taxon>
        <taxon>Gammaproteobacteria</taxon>
        <taxon>Enterobacterales</taxon>
        <taxon>Erwiniaceae</taxon>
        <taxon>Erwinia</taxon>
    </lineage>
</organism>
<feature type="domain" description="DUF5680" evidence="1">
    <location>
        <begin position="21"/>
        <end position="121"/>
    </location>
</feature>
<sequence length="123" mass="14600">MQLIEYHSKSYSYRNYFTEGRNVYGQIIITKNKTPVWCMQFHGGVVNEQLDERTARHLKYVARKNRSLSDERYPIRGPREATFADLHYQNDIFGDLRRFQGQEIIQKEDNTLFMMKLSGGELT</sequence>
<evidence type="ECO:0000313" key="3">
    <source>
        <dbReference type="EMBL" id="TKJ95217.1"/>
    </source>
</evidence>